<dbReference type="EMBL" id="WMIE01000013">
    <property type="protein sequence ID" value="MTH79319.1"/>
    <property type="molecule type" value="Genomic_DNA"/>
</dbReference>
<keyword evidence="1" id="KW-1133">Transmembrane helix</keyword>
<feature type="transmembrane region" description="Helical" evidence="1">
    <location>
        <begin position="50"/>
        <end position="74"/>
    </location>
</feature>
<accession>A0A6L6JF02</accession>
<evidence type="ECO:0000313" key="3">
    <source>
        <dbReference type="Proteomes" id="UP000478183"/>
    </source>
</evidence>
<feature type="transmembrane region" description="Helical" evidence="1">
    <location>
        <begin position="21"/>
        <end position="44"/>
    </location>
</feature>
<organism evidence="2 3">
    <name type="scientific">Paracoccus aestuariivivens</name>
    <dbReference type="NCBI Taxonomy" id="1820333"/>
    <lineage>
        <taxon>Bacteria</taxon>
        <taxon>Pseudomonadati</taxon>
        <taxon>Pseudomonadota</taxon>
        <taxon>Alphaproteobacteria</taxon>
        <taxon>Rhodobacterales</taxon>
        <taxon>Paracoccaceae</taxon>
        <taxon>Paracoccus</taxon>
    </lineage>
</organism>
<protein>
    <submittedName>
        <fullName evidence="2">Phage holin family protein</fullName>
    </submittedName>
</protein>
<proteinExistence type="predicted"/>
<comment type="caution">
    <text evidence="2">The sequence shown here is derived from an EMBL/GenBank/DDBJ whole genome shotgun (WGS) entry which is preliminary data.</text>
</comment>
<keyword evidence="1" id="KW-0812">Transmembrane</keyword>
<gene>
    <name evidence="2" type="ORF">GL286_16480</name>
</gene>
<dbReference type="InterPro" id="IPR009937">
    <property type="entry name" value="Phage_holin_3_6"/>
</dbReference>
<dbReference type="Pfam" id="PF07332">
    <property type="entry name" value="Phage_holin_3_6"/>
    <property type="match status" value="1"/>
</dbReference>
<sequence length="211" mass="22467">MFAYAKNMQLAASDKLRRVGLTVGAGVVLTIGAGFLLAALWSYLTYNLGWGSMMASLVIGAVLVVLGLIVLGIARVERHPAPSTDDLRVEVEQQLHLMANSAITKVSDAADAAMDRASVKAGQVLDQAEHKVHAVADNLGYRANRAADLAEARVYGAARNMSETAARRFGFASSETDEPSRMSSVAPFLGALAVGITLASRLQSRRHRDDD</sequence>
<name>A0A6L6JF02_9RHOB</name>
<keyword evidence="1" id="KW-0472">Membrane</keyword>
<dbReference type="AlphaFoldDB" id="A0A6L6JF02"/>
<reference evidence="2 3" key="1">
    <citation type="submission" date="2019-11" db="EMBL/GenBank/DDBJ databases">
        <authorList>
            <person name="Dong K."/>
        </authorList>
    </citation>
    <scope>NUCLEOTIDE SEQUENCE [LARGE SCALE GENOMIC DNA]</scope>
    <source>
        <strain evidence="2 3">NBRC 111993</strain>
    </source>
</reference>
<dbReference type="OrthoDB" id="7773672at2"/>
<keyword evidence="3" id="KW-1185">Reference proteome</keyword>
<dbReference type="Proteomes" id="UP000478183">
    <property type="component" value="Unassembled WGS sequence"/>
</dbReference>
<dbReference type="RefSeq" id="WP_155096677.1">
    <property type="nucleotide sequence ID" value="NZ_WMIE01000013.1"/>
</dbReference>
<evidence type="ECO:0000256" key="1">
    <source>
        <dbReference type="SAM" id="Phobius"/>
    </source>
</evidence>
<evidence type="ECO:0000313" key="2">
    <source>
        <dbReference type="EMBL" id="MTH79319.1"/>
    </source>
</evidence>